<feature type="compositionally biased region" description="Basic and acidic residues" evidence="6">
    <location>
        <begin position="246"/>
        <end position="261"/>
    </location>
</feature>
<feature type="compositionally biased region" description="Polar residues" evidence="6">
    <location>
        <begin position="262"/>
        <end position="272"/>
    </location>
</feature>
<proteinExistence type="inferred from homology"/>
<dbReference type="GO" id="GO:0005739">
    <property type="term" value="C:mitochondrion"/>
    <property type="evidence" value="ECO:0007669"/>
    <property type="project" value="UniProtKB-SubCell"/>
</dbReference>
<evidence type="ECO:0000259" key="7">
    <source>
        <dbReference type="PROSITE" id="PS51782"/>
    </source>
</evidence>
<name>A0A7K9AMG8_DRONO</name>
<dbReference type="CDD" id="cd00118">
    <property type="entry name" value="LysM"/>
    <property type="match status" value="1"/>
</dbReference>
<feature type="compositionally biased region" description="Low complexity" evidence="6">
    <location>
        <begin position="421"/>
        <end position="432"/>
    </location>
</feature>
<evidence type="ECO:0000256" key="1">
    <source>
        <dbReference type="ARBA" id="ARBA00004173"/>
    </source>
</evidence>
<dbReference type="PANTHER" id="PTHR23354">
    <property type="entry name" value="NUCLEOLAR PROTEIN 7/ESTROGEN RECEPTOR COACTIVATOR-RELATED"/>
    <property type="match status" value="1"/>
</dbReference>
<dbReference type="Proteomes" id="UP000543287">
    <property type="component" value="Unassembled WGS sequence"/>
</dbReference>
<evidence type="ECO:0000313" key="9">
    <source>
        <dbReference type="EMBL" id="NXG28380.1"/>
    </source>
</evidence>
<feature type="region of interest" description="Disordered" evidence="6">
    <location>
        <begin position="51"/>
        <end position="101"/>
    </location>
</feature>
<evidence type="ECO:0000256" key="6">
    <source>
        <dbReference type="SAM" id="MobiDB-lite"/>
    </source>
</evidence>
<dbReference type="PANTHER" id="PTHR23354:SF69">
    <property type="entry name" value="OXIDATION RESISTANCE PROTEIN 1"/>
    <property type="match status" value="1"/>
</dbReference>
<feature type="non-terminal residue" evidence="9">
    <location>
        <position position="1"/>
    </location>
</feature>
<dbReference type="Gene3D" id="3.10.350.10">
    <property type="entry name" value="LysM domain"/>
    <property type="match status" value="1"/>
</dbReference>
<feature type="compositionally biased region" description="Low complexity" evidence="6">
    <location>
        <begin position="51"/>
        <end position="66"/>
    </location>
</feature>
<comment type="subcellular location">
    <subcellularLocation>
        <location evidence="1">Mitochondrion</location>
    </subcellularLocation>
</comment>
<dbReference type="PROSITE" id="PS51886">
    <property type="entry name" value="TLDC"/>
    <property type="match status" value="1"/>
</dbReference>
<dbReference type="SUPFAM" id="SSF54106">
    <property type="entry name" value="LysM domain"/>
    <property type="match status" value="1"/>
</dbReference>
<dbReference type="InterPro" id="IPR036779">
    <property type="entry name" value="LysM_dom_sf"/>
</dbReference>
<sequence length="783" mass="87509">VESRDTLNSIALKFDTTPNELVQLNKLFSRAVVPGQILYVPDPDYISSVDSSPSLSPISPLSPTSSEAEFDKATDPDGVQQKESAASPVHPCVRPTRVVSSTSEEEEAFTEKFLKINCKYITSGKGTVNGVLLVTPNNIMFDPHKMDPLVQENGCEEYGIMCPMEEVMSAALYKEIVDSKIKDSLTIDVEQLSVRELCHAKKVARSNTDEMDSRIRDTGNDSASTAPRSTEESLSEDVFTESELSPIREELVSSDELRQDKSSGASSESVQTINQTSAECLTVISDSSETPGYLKSSAELTANVTQFGTPSLGSETAKISPKEEEESSETVANILPQSLQGSHRGEEDDTQAEISKDQDSTLGNEPKGESKMGEECPHCEDATDSQKKETTGKGKPVKEPTQDSETEVEELRKLWKTHTMQQTRQQRENLQQDSQKEANQKTMTAGDGQLEGSGLTKEKRRHRSHKFLRLRVGKPMRKTFVSQASASMQQYAQRDKKHEYWFAVPQERTDHLYVFFIQWSPEVYAEDTGESIREPGFIVIKKNEEPETSEDSTTEDAAKEWEVVSVAEYHRRIDALNSEELRTLCRRLQITTREDTNSKQATNIKTDLEPEAFRPNLSDPSELLQPEQIEKLTKSLPPRTIGYPWTLVYSTAKHGMSLKTLYRTMLGLDTPVLLVIKDSDGQVFGALASEPFKVSDGFYGTGETFLFTFSPDFEVFKWTGDNMFFIKGDMDSLAFGGGGGEFALWLDGDLYHGRSHSCKTFGNHTLSKREDFIIQDIEIWAFE</sequence>
<evidence type="ECO:0000259" key="8">
    <source>
        <dbReference type="PROSITE" id="PS51886"/>
    </source>
</evidence>
<dbReference type="GO" id="GO:0005634">
    <property type="term" value="C:nucleus"/>
    <property type="evidence" value="ECO:0007669"/>
    <property type="project" value="TreeGrafter"/>
</dbReference>
<evidence type="ECO:0000256" key="4">
    <source>
        <dbReference type="ARBA" id="ARBA00037112"/>
    </source>
</evidence>
<feature type="region of interest" description="Disordered" evidence="6">
    <location>
        <begin position="205"/>
        <end position="272"/>
    </location>
</feature>
<dbReference type="InterPro" id="IPR006571">
    <property type="entry name" value="TLDc_dom"/>
</dbReference>
<feature type="compositionally biased region" description="Basic and acidic residues" evidence="6">
    <location>
        <begin position="366"/>
        <end position="401"/>
    </location>
</feature>
<feature type="region of interest" description="Disordered" evidence="6">
    <location>
        <begin position="306"/>
        <end position="463"/>
    </location>
</feature>
<dbReference type="PROSITE" id="PS51782">
    <property type="entry name" value="LYSM"/>
    <property type="match status" value="1"/>
</dbReference>
<dbReference type="Pfam" id="PF01476">
    <property type="entry name" value="LysM"/>
    <property type="match status" value="1"/>
</dbReference>
<dbReference type="EMBL" id="VWZH01000014">
    <property type="protein sequence ID" value="NXG28380.1"/>
    <property type="molecule type" value="Genomic_DNA"/>
</dbReference>
<keyword evidence="3" id="KW-0496">Mitochondrion</keyword>
<protein>
    <recommendedName>
        <fullName evidence="5">Oxidation resistance protein 1</fullName>
    </recommendedName>
</protein>
<gene>
    <name evidence="9" type="primary">Oxr1</name>
    <name evidence="9" type="ORF">DRONOV_R04570</name>
</gene>
<comment type="caution">
    <text evidence="9">The sequence shown here is derived from an EMBL/GenBank/DDBJ whole genome shotgun (WGS) entry which is preliminary data.</text>
</comment>
<dbReference type="Pfam" id="PF07534">
    <property type="entry name" value="TLD"/>
    <property type="match status" value="1"/>
</dbReference>
<feature type="compositionally biased region" description="Basic and acidic residues" evidence="6">
    <location>
        <begin position="207"/>
        <end position="219"/>
    </location>
</feature>
<evidence type="ECO:0000256" key="5">
    <source>
        <dbReference type="ARBA" id="ARBA00040604"/>
    </source>
</evidence>
<feature type="non-terminal residue" evidence="9">
    <location>
        <position position="783"/>
    </location>
</feature>
<dbReference type="SMART" id="SM00584">
    <property type="entry name" value="TLDc"/>
    <property type="match status" value="1"/>
</dbReference>
<accession>A0A7K9AMG8</accession>
<dbReference type="SMART" id="SM00257">
    <property type="entry name" value="LysM"/>
    <property type="match status" value="1"/>
</dbReference>
<evidence type="ECO:0000256" key="2">
    <source>
        <dbReference type="ARBA" id="ARBA00009540"/>
    </source>
</evidence>
<feature type="domain" description="LysM" evidence="7">
    <location>
        <begin position="1"/>
        <end position="40"/>
    </location>
</feature>
<comment type="similarity">
    <text evidence="2">Belongs to the OXR1 family.</text>
</comment>
<evidence type="ECO:0000313" key="10">
    <source>
        <dbReference type="Proteomes" id="UP000543287"/>
    </source>
</evidence>
<organism evidence="9 10">
    <name type="scientific">Dromaius novaehollandiae</name>
    <name type="common">Emu</name>
    <dbReference type="NCBI Taxonomy" id="8790"/>
    <lineage>
        <taxon>Eukaryota</taxon>
        <taxon>Metazoa</taxon>
        <taxon>Chordata</taxon>
        <taxon>Craniata</taxon>
        <taxon>Vertebrata</taxon>
        <taxon>Euteleostomi</taxon>
        <taxon>Archelosauria</taxon>
        <taxon>Archosauria</taxon>
        <taxon>Dinosauria</taxon>
        <taxon>Saurischia</taxon>
        <taxon>Theropoda</taxon>
        <taxon>Coelurosauria</taxon>
        <taxon>Aves</taxon>
        <taxon>Palaeognathae</taxon>
        <taxon>Casuariiformes</taxon>
        <taxon>Dromaiidae</taxon>
        <taxon>Dromaius</taxon>
    </lineage>
</organism>
<dbReference type="InterPro" id="IPR018392">
    <property type="entry name" value="LysM"/>
</dbReference>
<dbReference type="GO" id="GO:0006979">
    <property type="term" value="P:response to oxidative stress"/>
    <property type="evidence" value="ECO:0007669"/>
    <property type="project" value="TreeGrafter"/>
</dbReference>
<feature type="domain" description="TLDc" evidence="8">
    <location>
        <begin position="622"/>
        <end position="783"/>
    </location>
</feature>
<reference evidence="9 10" key="1">
    <citation type="submission" date="2019-09" db="EMBL/GenBank/DDBJ databases">
        <title>Bird 10,000 Genomes (B10K) Project - Family phase.</title>
        <authorList>
            <person name="Zhang G."/>
        </authorList>
    </citation>
    <scope>NUCLEOTIDE SEQUENCE [LARGE SCALE GENOMIC DNA]</scope>
    <source>
        <strain evidence="9">B10K-LSUMZ-23963</strain>
        <tissue evidence="9">Muscle</tissue>
    </source>
</reference>
<evidence type="ECO:0000256" key="3">
    <source>
        <dbReference type="ARBA" id="ARBA00023128"/>
    </source>
</evidence>
<dbReference type="AlphaFoldDB" id="A0A7K9AMG8"/>
<comment type="function">
    <text evidence="4">May be involved in protection from oxidative damage.</text>
</comment>